<evidence type="ECO:0000313" key="5">
    <source>
        <dbReference type="Proteomes" id="UP000470470"/>
    </source>
</evidence>
<proteinExistence type="predicted"/>
<keyword evidence="4" id="KW-0012">Acyltransferase</keyword>
<dbReference type="AlphaFoldDB" id="A0A7K3WEV1"/>
<organism evidence="4 5">
    <name type="scientific">Goekera deserti</name>
    <dbReference type="NCBI Taxonomy" id="2497753"/>
    <lineage>
        <taxon>Bacteria</taxon>
        <taxon>Bacillati</taxon>
        <taxon>Actinomycetota</taxon>
        <taxon>Actinomycetes</taxon>
        <taxon>Geodermatophilales</taxon>
        <taxon>Geodermatophilaceae</taxon>
        <taxon>Goekera</taxon>
    </lineage>
</organism>
<accession>A0A7K3WEV1</accession>
<feature type="transmembrane region" description="Helical" evidence="2">
    <location>
        <begin position="200"/>
        <end position="219"/>
    </location>
</feature>
<feature type="transmembrane region" description="Helical" evidence="2">
    <location>
        <begin position="279"/>
        <end position="297"/>
    </location>
</feature>
<gene>
    <name evidence="4" type="ORF">G1H19_13545</name>
</gene>
<feature type="transmembrane region" description="Helical" evidence="2">
    <location>
        <begin position="309"/>
        <end position="327"/>
    </location>
</feature>
<feature type="compositionally biased region" description="Low complexity" evidence="1">
    <location>
        <begin position="1"/>
        <end position="21"/>
    </location>
</feature>
<dbReference type="Proteomes" id="UP000470470">
    <property type="component" value="Unassembled WGS sequence"/>
</dbReference>
<comment type="caution">
    <text evidence="4">The sequence shown here is derived from an EMBL/GenBank/DDBJ whole genome shotgun (WGS) entry which is preliminary data.</text>
</comment>
<keyword evidence="2" id="KW-1133">Transmembrane helix</keyword>
<dbReference type="InterPro" id="IPR050879">
    <property type="entry name" value="Acyltransferase_3"/>
</dbReference>
<evidence type="ECO:0000256" key="2">
    <source>
        <dbReference type="SAM" id="Phobius"/>
    </source>
</evidence>
<dbReference type="InterPro" id="IPR002656">
    <property type="entry name" value="Acyl_transf_3_dom"/>
</dbReference>
<feature type="transmembrane region" description="Helical" evidence="2">
    <location>
        <begin position="68"/>
        <end position="90"/>
    </location>
</feature>
<keyword evidence="2" id="KW-0812">Transmembrane</keyword>
<dbReference type="GO" id="GO:0009103">
    <property type="term" value="P:lipopolysaccharide biosynthetic process"/>
    <property type="evidence" value="ECO:0007669"/>
    <property type="project" value="TreeGrafter"/>
</dbReference>
<evidence type="ECO:0000256" key="1">
    <source>
        <dbReference type="SAM" id="MobiDB-lite"/>
    </source>
</evidence>
<evidence type="ECO:0000259" key="3">
    <source>
        <dbReference type="Pfam" id="PF01757"/>
    </source>
</evidence>
<dbReference type="PANTHER" id="PTHR23028:SF53">
    <property type="entry name" value="ACYL_TRANSF_3 DOMAIN-CONTAINING PROTEIN"/>
    <property type="match status" value="1"/>
</dbReference>
<dbReference type="GO" id="GO:0016020">
    <property type="term" value="C:membrane"/>
    <property type="evidence" value="ECO:0007669"/>
    <property type="project" value="TreeGrafter"/>
</dbReference>
<evidence type="ECO:0000313" key="4">
    <source>
        <dbReference type="EMBL" id="NEL55021.1"/>
    </source>
</evidence>
<name>A0A7K3WEV1_9ACTN</name>
<feature type="transmembrane region" description="Helical" evidence="2">
    <location>
        <begin position="174"/>
        <end position="193"/>
    </location>
</feature>
<feature type="transmembrane region" description="Helical" evidence="2">
    <location>
        <begin position="256"/>
        <end position="273"/>
    </location>
</feature>
<keyword evidence="5" id="KW-1185">Reference proteome</keyword>
<sequence length="382" mass="40077">MTRTTPARPAVPGPRRAPGGAQSLESAFSPRSNSLAVLRLALAAVVALTHALANGYGWQPRLGGVEVGALAVDAFFVLSGMLVAGSLLRLGSTGRYLWHRALRILPGFWVCLVVTAAVLAPLAAALGGRAEGLDSGPGWRYVLVNAFLPILQGGIGDVHAGDTGAVLNGSLWTLQYEAACYVLLALLGLCSVLQRRRWVVPALALVLAVGTVADAAGLFDRVDLPLFAVEPALRFTLVFLLGVTAHLYARWVPVHWTLAALGMAVVAVASVLAPEQRSLAAPALAYVCVYAVVRLPLRWTPRWDLSYGLYIYHWPVQVVLVAAGLPALGAWLFVPLALVPALALAALSWVLVEGPALGWKGAGWVDGRVRRAPAGSAGGRAG</sequence>
<dbReference type="PANTHER" id="PTHR23028">
    <property type="entry name" value="ACETYLTRANSFERASE"/>
    <property type="match status" value="1"/>
</dbReference>
<feature type="domain" description="Acyltransferase 3" evidence="3">
    <location>
        <begin position="35"/>
        <end position="348"/>
    </location>
</feature>
<dbReference type="RefSeq" id="WP_152729444.1">
    <property type="nucleotide sequence ID" value="NZ_JAAGWK010000019.1"/>
</dbReference>
<dbReference type="EMBL" id="JAAGWK010000019">
    <property type="protein sequence ID" value="NEL55021.1"/>
    <property type="molecule type" value="Genomic_DNA"/>
</dbReference>
<reference evidence="4 5" key="1">
    <citation type="submission" date="2020-02" db="EMBL/GenBank/DDBJ databases">
        <title>The whole genome sequence of CPCC 205119.</title>
        <authorList>
            <person name="Jiang Z."/>
        </authorList>
    </citation>
    <scope>NUCLEOTIDE SEQUENCE [LARGE SCALE GENOMIC DNA]</scope>
    <source>
        <strain evidence="4 5">CPCC 205119</strain>
    </source>
</reference>
<feature type="transmembrane region" description="Helical" evidence="2">
    <location>
        <begin position="231"/>
        <end position="249"/>
    </location>
</feature>
<dbReference type="GO" id="GO:0016747">
    <property type="term" value="F:acyltransferase activity, transferring groups other than amino-acyl groups"/>
    <property type="evidence" value="ECO:0007669"/>
    <property type="project" value="InterPro"/>
</dbReference>
<dbReference type="Pfam" id="PF01757">
    <property type="entry name" value="Acyl_transf_3"/>
    <property type="match status" value="1"/>
</dbReference>
<feature type="transmembrane region" description="Helical" evidence="2">
    <location>
        <begin position="102"/>
        <end position="126"/>
    </location>
</feature>
<keyword evidence="4" id="KW-0808">Transferase</keyword>
<feature type="region of interest" description="Disordered" evidence="1">
    <location>
        <begin position="1"/>
        <end position="25"/>
    </location>
</feature>
<protein>
    <submittedName>
        <fullName evidence="4">Acyltransferase</fullName>
    </submittedName>
</protein>
<keyword evidence="2" id="KW-0472">Membrane</keyword>
<feature type="transmembrane region" description="Helical" evidence="2">
    <location>
        <begin position="36"/>
        <end position="56"/>
    </location>
</feature>
<feature type="transmembrane region" description="Helical" evidence="2">
    <location>
        <begin position="333"/>
        <end position="352"/>
    </location>
</feature>